<organism evidence="1 2">
    <name type="scientific">Aspergillus keveii</name>
    <dbReference type="NCBI Taxonomy" id="714993"/>
    <lineage>
        <taxon>Eukaryota</taxon>
        <taxon>Fungi</taxon>
        <taxon>Dikarya</taxon>
        <taxon>Ascomycota</taxon>
        <taxon>Pezizomycotina</taxon>
        <taxon>Eurotiomycetes</taxon>
        <taxon>Eurotiomycetidae</taxon>
        <taxon>Eurotiales</taxon>
        <taxon>Aspergillaceae</taxon>
        <taxon>Aspergillus</taxon>
        <taxon>Aspergillus subgen. Nidulantes</taxon>
    </lineage>
</organism>
<dbReference type="Proteomes" id="UP001610563">
    <property type="component" value="Unassembled WGS sequence"/>
</dbReference>
<proteinExistence type="predicted"/>
<accession>A0ABR4FPT8</accession>
<protein>
    <submittedName>
        <fullName evidence="1">Uncharacterized protein</fullName>
    </submittedName>
</protein>
<keyword evidence="2" id="KW-1185">Reference proteome</keyword>
<sequence length="289" mass="32539">MPRDLIPASTINEHGIIHLARNHSWVNPWNPAIASYIRSNHDISWILTMSKSLSLVYYITNYATKDDVSPLQIVTKAALIKQAINHANNTQAPTTTDLRLRQRGMDNFALRCFNSLSQDHKVSGVQVASTLLQLPSYYTTNYNFTRINLCIQAATSQDVNFHSNHPRHLSHIAITAKDSLPGGHPPTDAILNDMAEIFLGLFVPWERLPDLSACHAAAIDDGLDDQPVFDNEDCPHNPTIDETFNIETLLSAFSSIRSVWDRELHDVQRRITALRLNSFPSLPFNFECL</sequence>
<dbReference type="EMBL" id="JBFTWV010000150">
    <property type="protein sequence ID" value="KAL2785260.1"/>
    <property type="molecule type" value="Genomic_DNA"/>
</dbReference>
<reference evidence="1 2" key="1">
    <citation type="submission" date="2024-07" db="EMBL/GenBank/DDBJ databases">
        <title>Section-level genome sequencing and comparative genomics of Aspergillus sections Usti and Cavernicolus.</title>
        <authorList>
            <consortium name="Lawrence Berkeley National Laboratory"/>
            <person name="Nybo J.L."/>
            <person name="Vesth T.C."/>
            <person name="Theobald S."/>
            <person name="Frisvad J.C."/>
            <person name="Larsen T.O."/>
            <person name="Kjaerboelling I."/>
            <person name="Rothschild-Mancinelli K."/>
            <person name="Lyhne E.K."/>
            <person name="Kogle M.E."/>
            <person name="Barry K."/>
            <person name="Clum A."/>
            <person name="Na H."/>
            <person name="Ledsgaard L."/>
            <person name="Lin J."/>
            <person name="Lipzen A."/>
            <person name="Kuo A."/>
            <person name="Riley R."/>
            <person name="Mondo S."/>
            <person name="Labutti K."/>
            <person name="Haridas S."/>
            <person name="Pangalinan J."/>
            <person name="Salamov A.A."/>
            <person name="Simmons B.A."/>
            <person name="Magnuson J.K."/>
            <person name="Chen J."/>
            <person name="Drula E."/>
            <person name="Henrissat B."/>
            <person name="Wiebenga A."/>
            <person name="Lubbers R.J."/>
            <person name="Gomes A.C."/>
            <person name="Makela M.R."/>
            <person name="Stajich J."/>
            <person name="Grigoriev I.V."/>
            <person name="Mortensen U.H."/>
            <person name="De Vries R.P."/>
            <person name="Baker S.E."/>
            <person name="Andersen M.R."/>
        </authorList>
    </citation>
    <scope>NUCLEOTIDE SEQUENCE [LARGE SCALE GENOMIC DNA]</scope>
    <source>
        <strain evidence="1 2">CBS 209.92</strain>
    </source>
</reference>
<evidence type="ECO:0000313" key="1">
    <source>
        <dbReference type="EMBL" id="KAL2785260.1"/>
    </source>
</evidence>
<gene>
    <name evidence="1" type="ORF">BJX66DRAFT_329424</name>
</gene>
<evidence type="ECO:0000313" key="2">
    <source>
        <dbReference type="Proteomes" id="UP001610563"/>
    </source>
</evidence>
<name>A0ABR4FPT8_9EURO</name>
<comment type="caution">
    <text evidence="1">The sequence shown here is derived from an EMBL/GenBank/DDBJ whole genome shotgun (WGS) entry which is preliminary data.</text>
</comment>